<proteinExistence type="predicted"/>
<keyword evidence="2" id="KW-1185">Reference proteome</keyword>
<name>A0ABR2X8S4_9PEZI</name>
<reference evidence="1 2" key="1">
    <citation type="submission" date="2024-02" db="EMBL/GenBank/DDBJ databases">
        <title>First draft genome assembly of two strains of Seiridium cardinale.</title>
        <authorList>
            <person name="Emiliani G."/>
            <person name="Scali E."/>
        </authorList>
    </citation>
    <scope>NUCLEOTIDE SEQUENCE [LARGE SCALE GENOMIC DNA]</scope>
    <source>
        <strain evidence="1 2">BM-138-000479</strain>
    </source>
</reference>
<gene>
    <name evidence="1" type="ORF">SCAR479_13141</name>
</gene>
<evidence type="ECO:0000313" key="1">
    <source>
        <dbReference type="EMBL" id="KAK9770176.1"/>
    </source>
</evidence>
<organism evidence="1 2">
    <name type="scientific">Seiridium cardinale</name>
    <dbReference type="NCBI Taxonomy" id="138064"/>
    <lineage>
        <taxon>Eukaryota</taxon>
        <taxon>Fungi</taxon>
        <taxon>Dikarya</taxon>
        <taxon>Ascomycota</taxon>
        <taxon>Pezizomycotina</taxon>
        <taxon>Sordariomycetes</taxon>
        <taxon>Xylariomycetidae</taxon>
        <taxon>Amphisphaeriales</taxon>
        <taxon>Sporocadaceae</taxon>
        <taxon>Seiridium</taxon>
    </lineage>
</organism>
<dbReference type="EMBL" id="JARVKM010000099">
    <property type="protein sequence ID" value="KAK9770176.1"/>
    <property type="molecule type" value="Genomic_DNA"/>
</dbReference>
<sequence>MTDITAPSIAVALVITPLTCSRAGGEDNIPELSVKATLDPSAPKPVTVLTWSTIFNPCLALKRRNFAAQDISQEPPTTIKLEISKGPKRAGFQRNRGSSDEKYYMTLQPGQEITAAIHPFDVIKRVRNNAFVFEAGHSYRLELSEEGEKVSTWWWGTTNDVLNEVGRPPKDISGIRGVGEIVLSMEPVTFQIAE</sequence>
<comment type="caution">
    <text evidence="1">The sequence shown here is derived from an EMBL/GenBank/DDBJ whole genome shotgun (WGS) entry which is preliminary data.</text>
</comment>
<accession>A0ABR2X8S4</accession>
<evidence type="ECO:0000313" key="2">
    <source>
        <dbReference type="Proteomes" id="UP001465668"/>
    </source>
</evidence>
<protein>
    <submittedName>
        <fullName evidence="1">Uncharacterized protein</fullName>
    </submittedName>
</protein>
<dbReference type="Proteomes" id="UP001465668">
    <property type="component" value="Unassembled WGS sequence"/>
</dbReference>